<reference evidence="2 3" key="1">
    <citation type="submission" date="2016-06" db="EMBL/GenBank/DDBJ databases">
        <authorList>
            <person name="Kjaerup R.B."/>
            <person name="Dalgaard T.S."/>
            <person name="Juul-Madsen H.R."/>
        </authorList>
    </citation>
    <scope>NUCLEOTIDE SEQUENCE [LARGE SCALE GENOMIC DNA]</scope>
    <source>
        <strain evidence="2 3">DSM 43818</strain>
    </source>
</reference>
<name>A0A1C6RWE5_9ACTN</name>
<dbReference type="RefSeq" id="WP_091080629.1">
    <property type="nucleotide sequence ID" value="NZ_FMHT01000003.1"/>
</dbReference>
<dbReference type="OrthoDB" id="3351204at2"/>
<protein>
    <submittedName>
        <fullName evidence="2">SUKH-3 immunity protein</fullName>
    </submittedName>
</protein>
<feature type="region of interest" description="Disordered" evidence="1">
    <location>
        <begin position="37"/>
        <end position="59"/>
    </location>
</feature>
<dbReference type="Proteomes" id="UP000199699">
    <property type="component" value="Unassembled WGS sequence"/>
</dbReference>
<dbReference type="InterPro" id="IPR025850">
    <property type="entry name" value="SUKH-3"/>
</dbReference>
<dbReference type="AlphaFoldDB" id="A0A1C6RWE5"/>
<sequence>MISRDEALARARDWAAAGRPGGTPDVELYEFDLGWVASRTEPQPTDPTRPPASTGSPTLVVDRRTGEVSQWPSLSAPDIAARYAAHRAAEGRFPDDVRQVLEQAGWYPGRDVRAAVDHWLSRFAAELDGLDCPPTARAALDEFGGLRLPQFGLYDDSTGGVNLGGGFTSHLHPTQGGVTTEAARVFAEEHDNPVFPIGNNEDGPAEIVVDADGRVFMLHWADDFYLGPDIDTALVNLVRGGRLPEADDLEW</sequence>
<proteinExistence type="predicted"/>
<evidence type="ECO:0000313" key="3">
    <source>
        <dbReference type="Proteomes" id="UP000199699"/>
    </source>
</evidence>
<dbReference type="Pfam" id="PF14433">
    <property type="entry name" value="SUKH-3"/>
    <property type="match status" value="1"/>
</dbReference>
<dbReference type="EMBL" id="FMHT01000003">
    <property type="protein sequence ID" value="SCL21561.1"/>
    <property type="molecule type" value="Genomic_DNA"/>
</dbReference>
<accession>A0A1C6RWE5</accession>
<keyword evidence="3" id="KW-1185">Reference proteome</keyword>
<evidence type="ECO:0000313" key="2">
    <source>
        <dbReference type="EMBL" id="SCL21561.1"/>
    </source>
</evidence>
<evidence type="ECO:0000256" key="1">
    <source>
        <dbReference type="SAM" id="MobiDB-lite"/>
    </source>
</evidence>
<gene>
    <name evidence="2" type="ORF">GA0070616_2330</name>
</gene>
<organism evidence="2 3">
    <name type="scientific">Micromonospora nigra</name>
    <dbReference type="NCBI Taxonomy" id="145857"/>
    <lineage>
        <taxon>Bacteria</taxon>
        <taxon>Bacillati</taxon>
        <taxon>Actinomycetota</taxon>
        <taxon>Actinomycetes</taxon>
        <taxon>Micromonosporales</taxon>
        <taxon>Micromonosporaceae</taxon>
        <taxon>Micromonospora</taxon>
    </lineage>
</organism>